<dbReference type="InterPro" id="IPR041269">
    <property type="entry name" value="QSOX_Trx1"/>
</dbReference>
<evidence type="ECO:0000256" key="1">
    <source>
        <dbReference type="ARBA" id="ARBA00001974"/>
    </source>
</evidence>
<dbReference type="CDD" id="cd02992">
    <property type="entry name" value="PDI_a_QSOX"/>
    <property type="match status" value="1"/>
</dbReference>
<dbReference type="FunFam" id="3.40.30.10:FF:000073">
    <property type="entry name" value="Sulfhydryl oxidase"/>
    <property type="match status" value="1"/>
</dbReference>
<dbReference type="AlphaFoldDB" id="A0A067REY5"/>
<evidence type="ECO:0000256" key="3">
    <source>
        <dbReference type="ARBA" id="ARBA00022630"/>
    </source>
</evidence>
<dbReference type="PROSITE" id="PS51324">
    <property type="entry name" value="ERV_ALR"/>
    <property type="match status" value="1"/>
</dbReference>
<comment type="function">
    <text evidence="10">Catalyzes the oxidation of sulfhydryl groups in peptide and protein thiols to disulfides with the reduction of oxygen to hydrogen peroxide.</text>
</comment>
<keyword evidence="10" id="KW-1133">Transmembrane helix</keyword>
<dbReference type="STRING" id="136037.A0A067REY5"/>
<proteinExistence type="inferred from homology"/>
<name>A0A067REY5_ZOONE</name>
<comment type="cofactor">
    <cofactor evidence="1 10">
        <name>FAD</name>
        <dbReference type="ChEBI" id="CHEBI:57692"/>
    </cofactor>
</comment>
<evidence type="ECO:0000256" key="5">
    <source>
        <dbReference type="ARBA" id="ARBA00022827"/>
    </source>
</evidence>
<dbReference type="FunCoup" id="A0A067REY5">
    <property type="interactions" value="232"/>
</dbReference>
<dbReference type="Pfam" id="PF04777">
    <property type="entry name" value="Evr1_Alr"/>
    <property type="match status" value="1"/>
</dbReference>
<dbReference type="PANTHER" id="PTHR22897">
    <property type="entry name" value="QUIESCIN Q6-RELATED SULFHYDRYL OXIDASE"/>
    <property type="match status" value="1"/>
</dbReference>
<dbReference type="GO" id="GO:0000139">
    <property type="term" value="C:Golgi membrane"/>
    <property type="evidence" value="ECO:0007669"/>
    <property type="project" value="TreeGrafter"/>
</dbReference>
<evidence type="ECO:0000256" key="11">
    <source>
        <dbReference type="SAM" id="SignalP"/>
    </source>
</evidence>
<feature type="signal peptide" evidence="11">
    <location>
        <begin position="1"/>
        <end position="23"/>
    </location>
</feature>
<feature type="domain" description="Thioredoxin" evidence="13">
    <location>
        <begin position="15"/>
        <end position="163"/>
    </location>
</feature>
<sequence length="638" mass="73203">MAKFVESVLIVILVYALSEQITAFSLTPADWRLYDDLKAGRGLYNSDNQVTVLNATSFKSSVFGTKNAWIIEFYNSWCGFCHRFAPIWKSLATNIYDWKDVITVAAVDCANDDNNPLCREYEIMHYPMLKFFPANSKPDNMGVTVSKGKNVEEIRSTIVEILKKEHMEGRGPSWPNITPYRNSDIKNVWKYVPKSVKFMILIFEDIDSFVGTEVILDLHQIDSVQLRSVLNQNEALSKLMGVSTFPSMVVVQSNMMTFPLSVGDKTRESFRKSIKSFLKSRHIIVPKEEIPKSPEEPQNREISDLLALIAAEEEKKKKLDVKQMGDVVFYVDLERAVSYSLKHEVPSYKLISGEAFTALKNYLNVLVKYLPFSGKALNVLNNFKKSIFKHTNEIRGEKVLEYLNMFDNGAESVFSLHDWIGCKGSKPQYRGYPCSLWTLFHTLTVNAMIQNQQLGSLEVLNAMLGYVTYFFGCEDCSKHFQEMAARSVHEVSSLQDSVLWLWKAHNEANNRLSGDETEDPEHVKIQFPSLNTCPSCRNKDDSWNTDEVLNHLKNMYGKQNISYVGVEKENVYSDEESVFVLNEGKKKRFGWNFNIFDISLCVVLYAFSATILILVCIKFIMRRGYRKKLYMYDILGKV</sequence>
<dbReference type="InterPro" id="IPR040986">
    <property type="entry name" value="QSOX_FAD-bd_dom"/>
</dbReference>
<keyword evidence="5 10" id="KW-0274">FAD</keyword>
<dbReference type="Pfam" id="PF18108">
    <property type="entry name" value="QSOX_Trx1"/>
    <property type="match status" value="1"/>
</dbReference>
<keyword evidence="10" id="KW-0472">Membrane</keyword>
<evidence type="ECO:0000313" key="14">
    <source>
        <dbReference type="EMBL" id="KDR18624.1"/>
    </source>
</evidence>
<dbReference type="Gene3D" id="3.40.30.10">
    <property type="entry name" value="Glutaredoxin"/>
    <property type="match status" value="2"/>
</dbReference>
<dbReference type="InterPro" id="IPR013766">
    <property type="entry name" value="Thioredoxin_domain"/>
</dbReference>
<comment type="catalytic activity">
    <reaction evidence="9 10">
        <text>2 R'C(R)SH + O2 = R'C(R)S-S(R)CR' + H2O2</text>
        <dbReference type="Rhea" id="RHEA:17357"/>
        <dbReference type="ChEBI" id="CHEBI:15379"/>
        <dbReference type="ChEBI" id="CHEBI:16240"/>
        <dbReference type="ChEBI" id="CHEBI:16520"/>
        <dbReference type="ChEBI" id="CHEBI:17412"/>
        <dbReference type="EC" id="1.8.3.2"/>
    </reaction>
</comment>
<dbReference type="eggNOG" id="KOG1731">
    <property type="taxonomic scope" value="Eukaryota"/>
</dbReference>
<dbReference type="Gene3D" id="1.20.120.310">
    <property type="entry name" value="ERV/ALR sulfhydryl oxidase domain"/>
    <property type="match status" value="1"/>
</dbReference>
<feature type="domain" description="ERV/ALR sulfhydryl oxidase" evidence="12">
    <location>
        <begin position="425"/>
        <end position="527"/>
    </location>
</feature>
<dbReference type="Pfam" id="PF18371">
    <property type="entry name" value="FAD_SOX"/>
    <property type="match status" value="1"/>
</dbReference>
<keyword evidence="4 11" id="KW-0732">Signal</keyword>
<evidence type="ECO:0000256" key="6">
    <source>
        <dbReference type="ARBA" id="ARBA00023002"/>
    </source>
</evidence>
<evidence type="ECO:0000256" key="8">
    <source>
        <dbReference type="ARBA" id="ARBA00023180"/>
    </source>
</evidence>
<dbReference type="SUPFAM" id="SSF69000">
    <property type="entry name" value="FAD-dependent thiol oxidase"/>
    <property type="match status" value="1"/>
</dbReference>
<dbReference type="GO" id="GO:0006457">
    <property type="term" value="P:protein folding"/>
    <property type="evidence" value="ECO:0007669"/>
    <property type="project" value="TreeGrafter"/>
</dbReference>
<dbReference type="Gene3D" id="1.20.120.1960">
    <property type="entry name" value="QSOX sulfhydryl oxidase domain"/>
    <property type="match status" value="1"/>
</dbReference>
<dbReference type="InterPro" id="IPR036249">
    <property type="entry name" value="Thioredoxin-like_sf"/>
</dbReference>
<dbReference type="PANTHER" id="PTHR22897:SF8">
    <property type="entry name" value="SULFHYDRYL OXIDASE"/>
    <property type="match status" value="1"/>
</dbReference>
<feature type="transmembrane region" description="Helical" evidence="10">
    <location>
        <begin position="602"/>
        <end position="621"/>
    </location>
</feature>
<evidence type="ECO:0000313" key="15">
    <source>
        <dbReference type="Proteomes" id="UP000027135"/>
    </source>
</evidence>
<dbReference type="GO" id="GO:0003756">
    <property type="term" value="F:protein disulfide isomerase activity"/>
    <property type="evidence" value="ECO:0007669"/>
    <property type="project" value="TreeGrafter"/>
</dbReference>
<dbReference type="InterPro" id="IPR036774">
    <property type="entry name" value="ERV/ALR_sulphydryl_oxid_sf"/>
</dbReference>
<evidence type="ECO:0000256" key="7">
    <source>
        <dbReference type="ARBA" id="ARBA00023157"/>
    </source>
</evidence>
<dbReference type="GO" id="GO:0005615">
    <property type="term" value="C:extracellular space"/>
    <property type="evidence" value="ECO:0007669"/>
    <property type="project" value="TreeGrafter"/>
</dbReference>
<dbReference type="EC" id="1.8.3.2" evidence="10"/>
<organism evidence="14 15">
    <name type="scientific">Zootermopsis nevadensis</name>
    <name type="common">Dampwood termite</name>
    <dbReference type="NCBI Taxonomy" id="136037"/>
    <lineage>
        <taxon>Eukaryota</taxon>
        <taxon>Metazoa</taxon>
        <taxon>Ecdysozoa</taxon>
        <taxon>Arthropoda</taxon>
        <taxon>Hexapoda</taxon>
        <taxon>Insecta</taxon>
        <taxon>Pterygota</taxon>
        <taxon>Neoptera</taxon>
        <taxon>Polyneoptera</taxon>
        <taxon>Dictyoptera</taxon>
        <taxon>Blattodea</taxon>
        <taxon>Blattoidea</taxon>
        <taxon>Termitoidae</taxon>
        <taxon>Termopsidae</taxon>
        <taxon>Zootermopsis</taxon>
    </lineage>
</organism>
<dbReference type="InParanoid" id="A0A067REY5"/>
<dbReference type="InterPro" id="IPR017905">
    <property type="entry name" value="ERV/ALR_sulphydryl_oxidase"/>
</dbReference>
<evidence type="ECO:0000256" key="4">
    <source>
        <dbReference type="ARBA" id="ARBA00022729"/>
    </source>
</evidence>
<comment type="similarity">
    <text evidence="2 10">Belongs to the quiescin-sulfhydryl oxidase (QSOX) family.</text>
</comment>
<keyword evidence="10" id="KW-0812">Transmembrane</keyword>
<reference evidence="14 15" key="1">
    <citation type="journal article" date="2014" name="Nat. Commun.">
        <title>Molecular traces of alternative social organization in a termite genome.</title>
        <authorList>
            <person name="Terrapon N."/>
            <person name="Li C."/>
            <person name="Robertson H.M."/>
            <person name="Ji L."/>
            <person name="Meng X."/>
            <person name="Booth W."/>
            <person name="Chen Z."/>
            <person name="Childers C.P."/>
            <person name="Glastad K.M."/>
            <person name="Gokhale K."/>
            <person name="Gowin J."/>
            <person name="Gronenberg W."/>
            <person name="Hermansen R.A."/>
            <person name="Hu H."/>
            <person name="Hunt B.G."/>
            <person name="Huylmans A.K."/>
            <person name="Khalil S.M."/>
            <person name="Mitchell R.D."/>
            <person name="Munoz-Torres M.C."/>
            <person name="Mustard J.A."/>
            <person name="Pan H."/>
            <person name="Reese J.T."/>
            <person name="Scharf M.E."/>
            <person name="Sun F."/>
            <person name="Vogel H."/>
            <person name="Xiao J."/>
            <person name="Yang W."/>
            <person name="Yang Z."/>
            <person name="Yang Z."/>
            <person name="Zhou J."/>
            <person name="Zhu J."/>
            <person name="Brent C.S."/>
            <person name="Elsik C.G."/>
            <person name="Goodisman M.A."/>
            <person name="Liberles D.A."/>
            <person name="Roe R.M."/>
            <person name="Vargo E.L."/>
            <person name="Vilcinskas A."/>
            <person name="Wang J."/>
            <person name="Bornberg-Bauer E."/>
            <person name="Korb J."/>
            <person name="Zhang G."/>
            <person name="Liebig J."/>
        </authorList>
    </citation>
    <scope>NUCLEOTIDE SEQUENCE [LARGE SCALE GENOMIC DNA]</scope>
    <source>
        <tissue evidence="14">Whole organism</tissue>
    </source>
</reference>
<dbReference type="SUPFAM" id="SSF52833">
    <property type="entry name" value="Thioredoxin-like"/>
    <property type="match status" value="1"/>
</dbReference>
<dbReference type="OrthoDB" id="59470at2759"/>
<dbReference type="PROSITE" id="PS51352">
    <property type="entry name" value="THIOREDOXIN_2"/>
    <property type="match status" value="1"/>
</dbReference>
<dbReference type="FunFam" id="1.20.120.310:FF:000001">
    <property type="entry name" value="Sulfhydryl oxidase"/>
    <property type="match status" value="1"/>
</dbReference>
<evidence type="ECO:0000256" key="10">
    <source>
        <dbReference type="RuleBase" id="RU371123"/>
    </source>
</evidence>
<evidence type="ECO:0000259" key="13">
    <source>
        <dbReference type="PROSITE" id="PS51352"/>
    </source>
</evidence>
<keyword evidence="7" id="KW-1015">Disulfide bond</keyword>
<evidence type="ECO:0000256" key="2">
    <source>
        <dbReference type="ARBA" id="ARBA00006041"/>
    </source>
</evidence>
<evidence type="ECO:0000259" key="12">
    <source>
        <dbReference type="PROSITE" id="PS51324"/>
    </source>
</evidence>
<dbReference type="EMBL" id="KK852680">
    <property type="protein sequence ID" value="KDR18624.1"/>
    <property type="molecule type" value="Genomic_DNA"/>
</dbReference>
<protein>
    <recommendedName>
        <fullName evidence="10">Sulfhydryl oxidase</fullName>
        <ecNumber evidence="10">1.8.3.2</ecNumber>
    </recommendedName>
</protein>
<dbReference type="InterPro" id="IPR039798">
    <property type="entry name" value="Sulfhydryl_oxidase"/>
</dbReference>
<accession>A0A067REY5</accession>
<dbReference type="Pfam" id="PF00085">
    <property type="entry name" value="Thioredoxin"/>
    <property type="match status" value="1"/>
</dbReference>
<evidence type="ECO:0000256" key="9">
    <source>
        <dbReference type="ARBA" id="ARBA00048864"/>
    </source>
</evidence>
<keyword evidence="6 10" id="KW-0560">Oxidoreductase</keyword>
<dbReference type="GO" id="GO:0016971">
    <property type="term" value="F:flavin-dependent sulfhydryl oxidase activity"/>
    <property type="evidence" value="ECO:0007669"/>
    <property type="project" value="InterPro"/>
</dbReference>
<feature type="chain" id="PRO_5001645117" description="Sulfhydryl oxidase" evidence="11">
    <location>
        <begin position="24"/>
        <end position="638"/>
    </location>
</feature>
<keyword evidence="3 10" id="KW-0285">Flavoprotein</keyword>
<keyword evidence="8" id="KW-0325">Glycoprotein</keyword>
<dbReference type="OMA" id="YGELWNE"/>
<dbReference type="InterPro" id="IPR042568">
    <property type="entry name" value="QSOX_FAD-bd_sf"/>
</dbReference>
<dbReference type="Proteomes" id="UP000027135">
    <property type="component" value="Unassembled WGS sequence"/>
</dbReference>
<keyword evidence="15" id="KW-1185">Reference proteome</keyword>
<gene>
    <name evidence="14" type="ORF">L798_06604</name>
</gene>